<name>A0A5P8VQC0_9NOSO</name>
<evidence type="ECO:0000313" key="2">
    <source>
        <dbReference type="Proteomes" id="UP000326678"/>
    </source>
</evidence>
<gene>
    <name evidence="1" type="ORF">GXM_00017</name>
</gene>
<protein>
    <submittedName>
        <fullName evidence="1">Uncharacterized protein</fullName>
    </submittedName>
</protein>
<dbReference type="EMBL" id="CP045226">
    <property type="protein sequence ID" value="QFS42544.1"/>
    <property type="molecule type" value="Genomic_DNA"/>
</dbReference>
<reference evidence="1 2" key="1">
    <citation type="submission" date="2019-10" db="EMBL/GenBank/DDBJ databases">
        <title>Genomic and transcriptomic insights into the perfect genentic adaptation of a filamentous nitrogen-fixing cyanobacterium to rice fields.</title>
        <authorList>
            <person name="Chen Z."/>
        </authorList>
    </citation>
    <scope>NUCLEOTIDE SEQUENCE [LARGE SCALE GENOMIC DNA]</scope>
    <source>
        <strain evidence="1">CCNUC1</strain>
    </source>
</reference>
<dbReference type="KEGG" id="nsh:GXM_00017"/>
<evidence type="ECO:0000313" key="1">
    <source>
        <dbReference type="EMBL" id="QFS42544.1"/>
    </source>
</evidence>
<dbReference type="Proteomes" id="UP000326678">
    <property type="component" value="Chromosome Gxm1"/>
</dbReference>
<sequence length="61" mass="6856">MQYRPNPQPLPYKGRGVRFKASLLLGERSNCIASIREPLYSSSTFVSYLSEVLKMVGCDSN</sequence>
<organism evidence="1 2">
    <name type="scientific">Nostoc sphaeroides CCNUC1</name>
    <dbReference type="NCBI Taxonomy" id="2653204"/>
    <lineage>
        <taxon>Bacteria</taxon>
        <taxon>Bacillati</taxon>
        <taxon>Cyanobacteriota</taxon>
        <taxon>Cyanophyceae</taxon>
        <taxon>Nostocales</taxon>
        <taxon>Nostocaceae</taxon>
        <taxon>Nostoc</taxon>
    </lineage>
</organism>
<proteinExistence type="predicted"/>
<accession>A0A5P8VQC0</accession>
<keyword evidence="2" id="KW-1185">Reference proteome</keyword>
<dbReference type="AlphaFoldDB" id="A0A5P8VQC0"/>